<dbReference type="PRINTS" id="PR00502">
    <property type="entry name" value="NUDIXFAMILY"/>
</dbReference>
<dbReference type="GO" id="GO:0046872">
    <property type="term" value="F:metal ion binding"/>
    <property type="evidence" value="ECO:0007669"/>
    <property type="project" value="UniProtKB-KW"/>
</dbReference>
<dbReference type="InterPro" id="IPR047127">
    <property type="entry name" value="MutT-like"/>
</dbReference>
<proteinExistence type="inferred from homology"/>
<keyword evidence="6" id="KW-0227">DNA damage</keyword>
<dbReference type="InterPro" id="IPR020084">
    <property type="entry name" value="NUDIX_hydrolase_CS"/>
</dbReference>
<evidence type="ECO:0000256" key="4">
    <source>
        <dbReference type="ARBA" id="ARBA00022705"/>
    </source>
</evidence>
<dbReference type="GO" id="GO:0044715">
    <property type="term" value="F:8-oxo-dGDP phosphatase activity"/>
    <property type="evidence" value="ECO:0007669"/>
    <property type="project" value="TreeGrafter"/>
</dbReference>
<evidence type="ECO:0000256" key="5">
    <source>
        <dbReference type="ARBA" id="ARBA00022723"/>
    </source>
</evidence>
<organism evidence="14 15">
    <name type="scientific">Rothia mucilaginosa</name>
    <dbReference type="NCBI Taxonomy" id="43675"/>
    <lineage>
        <taxon>Bacteria</taxon>
        <taxon>Bacillati</taxon>
        <taxon>Actinomycetota</taxon>
        <taxon>Actinomycetes</taxon>
        <taxon>Micrococcales</taxon>
        <taxon>Micrococcaceae</taxon>
        <taxon>Rothia</taxon>
    </lineage>
</organism>
<evidence type="ECO:0000256" key="7">
    <source>
        <dbReference type="ARBA" id="ARBA00022801"/>
    </source>
</evidence>
<dbReference type="GO" id="GO:0035539">
    <property type="term" value="F:8-oxo-7,8-dihydrodeoxyguanosine triphosphate pyrophosphatase activity"/>
    <property type="evidence" value="ECO:0007669"/>
    <property type="project" value="UniProtKB-EC"/>
</dbReference>
<evidence type="ECO:0000256" key="6">
    <source>
        <dbReference type="ARBA" id="ARBA00022763"/>
    </source>
</evidence>
<evidence type="ECO:0000256" key="8">
    <source>
        <dbReference type="ARBA" id="ARBA00022842"/>
    </source>
</evidence>
<keyword evidence="5" id="KW-0479">Metal-binding</keyword>
<evidence type="ECO:0000259" key="13">
    <source>
        <dbReference type="PROSITE" id="PS51462"/>
    </source>
</evidence>
<dbReference type="InterPro" id="IPR000086">
    <property type="entry name" value="NUDIX_hydrolase_dom"/>
</dbReference>
<dbReference type="EC" id="3.6.1.55" evidence="11"/>
<dbReference type="PANTHER" id="PTHR47707">
    <property type="entry name" value="8-OXO-DGTP DIPHOSPHATASE"/>
    <property type="match status" value="1"/>
</dbReference>
<protein>
    <recommendedName>
        <fullName evidence="11">8-oxo-dGTP diphosphatase</fullName>
        <ecNumber evidence="11">3.6.1.55</ecNumber>
    </recommendedName>
</protein>
<keyword evidence="3" id="KW-0515">Mutator protein</keyword>
<keyword evidence="7 12" id="KW-0378">Hydrolase</keyword>
<reference evidence="15" key="1">
    <citation type="submission" date="2017-09" db="EMBL/GenBank/DDBJ databases">
        <title>FDA dAtabase for Regulatory Grade micrObial Sequences (FDA-ARGOS): Supporting development and validation of Infectious Disease Dx tests.</title>
        <authorList>
            <person name="Minogue T."/>
            <person name="Wolcott M."/>
            <person name="Wasieloski L."/>
            <person name="Aguilar W."/>
            <person name="Moore D."/>
            <person name="Tallon L."/>
            <person name="Sadzewicz L."/>
            <person name="Ott S."/>
            <person name="Zhao X."/>
            <person name="Nagaraj S."/>
            <person name="Vavikolanu K."/>
            <person name="Aluvathingal J."/>
            <person name="Nadendla S."/>
            <person name="Sichtig H."/>
        </authorList>
    </citation>
    <scope>NUCLEOTIDE SEQUENCE [LARGE SCALE GENOMIC DNA]</scope>
    <source>
        <strain evidence="15">FDAARGOS_369</strain>
    </source>
</reference>
<dbReference type="Gene3D" id="3.90.79.10">
    <property type="entry name" value="Nucleoside Triphosphate Pyrophosphohydrolase"/>
    <property type="match status" value="1"/>
</dbReference>
<dbReference type="Proteomes" id="UP000218628">
    <property type="component" value="Chromosome"/>
</dbReference>
<dbReference type="GO" id="GO:0008413">
    <property type="term" value="F:8-oxo-7,8-dihydroguanosine triphosphate pyrophosphatase activity"/>
    <property type="evidence" value="ECO:0007669"/>
    <property type="project" value="TreeGrafter"/>
</dbReference>
<gene>
    <name evidence="14" type="ORF">CO690_02845</name>
</gene>
<comment type="catalytic activity">
    <reaction evidence="10">
        <text>8-oxo-dGTP + H2O = 8-oxo-dGMP + diphosphate + H(+)</text>
        <dbReference type="Rhea" id="RHEA:31575"/>
        <dbReference type="ChEBI" id="CHEBI:15377"/>
        <dbReference type="ChEBI" id="CHEBI:15378"/>
        <dbReference type="ChEBI" id="CHEBI:33019"/>
        <dbReference type="ChEBI" id="CHEBI:63224"/>
        <dbReference type="ChEBI" id="CHEBI:77896"/>
        <dbReference type="EC" id="3.6.1.55"/>
    </reaction>
</comment>
<dbReference type="PANTHER" id="PTHR47707:SF1">
    <property type="entry name" value="NUDIX HYDROLASE FAMILY PROTEIN"/>
    <property type="match status" value="1"/>
</dbReference>
<evidence type="ECO:0000256" key="2">
    <source>
        <dbReference type="ARBA" id="ARBA00005582"/>
    </source>
</evidence>
<evidence type="ECO:0000313" key="15">
    <source>
        <dbReference type="Proteomes" id="UP000218628"/>
    </source>
</evidence>
<dbReference type="EMBL" id="CP023510">
    <property type="protein sequence ID" value="ATF62669.1"/>
    <property type="molecule type" value="Genomic_DNA"/>
</dbReference>
<dbReference type="RefSeq" id="WP_096740733.1">
    <property type="nucleotide sequence ID" value="NZ_CP023510.1"/>
</dbReference>
<evidence type="ECO:0000256" key="1">
    <source>
        <dbReference type="ARBA" id="ARBA00001946"/>
    </source>
</evidence>
<dbReference type="CDD" id="cd03425">
    <property type="entry name" value="NUDIX_MutT_NudA_like"/>
    <property type="match status" value="1"/>
</dbReference>
<evidence type="ECO:0000256" key="11">
    <source>
        <dbReference type="ARBA" id="ARBA00038905"/>
    </source>
</evidence>
<dbReference type="InterPro" id="IPR015797">
    <property type="entry name" value="NUDIX_hydrolase-like_dom_sf"/>
</dbReference>
<dbReference type="GO" id="GO:0006281">
    <property type="term" value="P:DNA repair"/>
    <property type="evidence" value="ECO:0007669"/>
    <property type="project" value="UniProtKB-KW"/>
</dbReference>
<dbReference type="GO" id="GO:0044716">
    <property type="term" value="F:8-oxo-GDP phosphatase activity"/>
    <property type="evidence" value="ECO:0007669"/>
    <property type="project" value="TreeGrafter"/>
</dbReference>
<evidence type="ECO:0000256" key="9">
    <source>
        <dbReference type="ARBA" id="ARBA00023204"/>
    </source>
</evidence>
<comment type="similarity">
    <text evidence="2 12">Belongs to the Nudix hydrolase family.</text>
</comment>
<dbReference type="GO" id="GO:0006260">
    <property type="term" value="P:DNA replication"/>
    <property type="evidence" value="ECO:0007669"/>
    <property type="project" value="UniProtKB-KW"/>
</dbReference>
<keyword evidence="8" id="KW-0460">Magnesium</keyword>
<dbReference type="AlphaFoldDB" id="A0A291DEE7"/>
<dbReference type="PROSITE" id="PS51462">
    <property type="entry name" value="NUDIX"/>
    <property type="match status" value="1"/>
</dbReference>
<name>A0A291DEE7_9MICC</name>
<dbReference type="InterPro" id="IPR020476">
    <property type="entry name" value="Nudix_hydrolase"/>
</dbReference>
<sequence length="160" mass="17400">MSEVSPSFEVQVVGAAIVDSLEAPTRMLVAQRSEPQTVAGMWEFPGGKVEPGESCEQALVRELKEELGVQARLGAEVPGAYPQGWRLSERLAMRVFFAEILSGTPDTLEDHSALRWMPLPKSKDDAQAYDDLLGLPWIPADLPIVVALLQQLQDTGTGEA</sequence>
<evidence type="ECO:0000256" key="12">
    <source>
        <dbReference type="RuleBase" id="RU003476"/>
    </source>
</evidence>
<evidence type="ECO:0000256" key="10">
    <source>
        <dbReference type="ARBA" id="ARBA00035861"/>
    </source>
</evidence>
<dbReference type="Pfam" id="PF00293">
    <property type="entry name" value="NUDIX"/>
    <property type="match status" value="1"/>
</dbReference>
<keyword evidence="4" id="KW-0235">DNA replication</keyword>
<accession>A0A291DEE7</accession>
<comment type="cofactor">
    <cofactor evidence="1">
        <name>Mg(2+)</name>
        <dbReference type="ChEBI" id="CHEBI:18420"/>
    </cofactor>
</comment>
<feature type="domain" description="Nudix hydrolase" evidence="13">
    <location>
        <begin position="8"/>
        <end position="139"/>
    </location>
</feature>
<keyword evidence="9" id="KW-0234">DNA repair</keyword>
<dbReference type="PROSITE" id="PS00893">
    <property type="entry name" value="NUDIX_BOX"/>
    <property type="match status" value="1"/>
</dbReference>
<evidence type="ECO:0000313" key="14">
    <source>
        <dbReference type="EMBL" id="ATF62669.1"/>
    </source>
</evidence>
<dbReference type="SUPFAM" id="SSF55811">
    <property type="entry name" value="Nudix"/>
    <property type="match status" value="1"/>
</dbReference>
<evidence type="ECO:0000256" key="3">
    <source>
        <dbReference type="ARBA" id="ARBA00022457"/>
    </source>
</evidence>